<feature type="region of interest" description="Disordered" evidence="1">
    <location>
        <begin position="1"/>
        <end position="29"/>
    </location>
</feature>
<feature type="transmembrane region" description="Helical" evidence="2">
    <location>
        <begin position="70"/>
        <end position="93"/>
    </location>
</feature>
<evidence type="ECO:0000256" key="1">
    <source>
        <dbReference type="SAM" id="MobiDB-lite"/>
    </source>
</evidence>
<keyword evidence="2" id="KW-1133">Transmembrane helix</keyword>
<dbReference type="AlphaFoldDB" id="A0A0L0CKH5"/>
<dbReference type="Proteomes" id="UP000037069">
    <property type="component" value="Unassembled WGS sequence"/>
</dbReference>
<sequence>MQPNDLQHINEQIHKKPTPSEGTRQKIQQKKKTKYCNTQSLVVMLLQLLHMLPQSTDGEVKKEQTQHQQLLHCMCVYLICKAVAYVFLISLLSYVFDNFIVDHELTISVASFRFLPATTCLVSCRLLDSAKIINISIKKPSSCAFWLLGWLLFAYIASCMHFDIPI</sequence>
<feature type="compositionally biased region" description="Polar residues" evidence="1">
    <location>
        <begin position="1"/>
        <end position="10"/>
    </location>
</feature>
<proteinExistence type="predicted"/>
<feature type="transmembrane region" description="Helical" evidence="2">
    <location>
        <begin position="105"/>
        <end position="124"/>
    </location>
</feature>
<keyword evidence="2" id="KW-0472">Membrane</keyword>
<reference evidence="3 4" key="1">
    <citation type="journal article" date="2015" name="Nat. Commun.">
        <title>Lucilia cuprina genome unlocks parasitic fly biology to underpin future interventions.</title>
        <authorList>
            <person name="Anstead C.A."/>
            <person name="Korhonen P.K."/>
            <person name="Young N.D."/>
            <person name="Hall R.S."/>
            <person name="Jex A.R."/>
            <person name="Murali S.C."/>
            <person name="Hughes D.S."/>
            <person name="Lee S.F."/>
            <person name="Perry T."/>
            <person name="Stroehlein A.J."/>
            <person name="Ansell B.R."/>
            <person name="Breugelmans B."/>
            <person name="Hofmann A."/>
            <person name="Qu J."/>
            <person name="Dugan S."/>
            <person name="Lee S.L."/>
            <person name="Chao H."/>
            <person name="Dinh H."/>
            <person name="Han Y."/>
            <person name="Doddapaneni H.V."/>
            <person name="Worley K.C."/>
            <person name="Muzny D.M."/>
            <person name="Ioannidis P."/>
            <person name="Waterhouse R.M."/>
            <person name="Zdobnov E.M."/>
            <person name="James P.J."/>
            <person name="Bagnall N.H."/>
            <person name="Kotze A.C."/>
            <person name="Gibbs R.A."/>
            <person name="Richards S."/>
            <person name="Batterham P."/>
            <person name="Gasser R.B."/>
        </authorList>
    </citation>
    <scope>NUCLEOTIDE SEQUENCE [LARGE SCALE GENOMIC DNA]</scope>
    <source>
        <strain evidence="3 4">LS</strain>
        <tissue evidence="3">Full body</tissue>
    </source>
</reference>
<comment type="caution">
    <text evidence="3">The sequence shown here is derived from an EMBL/GenBank/DDBJ whole genome shotgun (WGS) entry which is preliminary data.</text>
</comment>
<keyword evidence="2" id="KW-0812">Transmembrane</keyword>
<keyword evidence="4" id="KW-1185">Reference proteome</keyword>
<accession>A0A0L0CKH5</accession>
<dbReference type="EMBL" id="JRES01000271">
    <property type="protein sequence ID" value="KNC32766.1"/>
    <property type="molecule type" value="Genomic_DNA"/>
</dbReference>
<gene>
    <name evidence="3" type="ORF">FF38_08295</name>
</gene>
<protein>
    <submittedName>
        <fullName evidence="3">Uncharacterized protein</fullName>
    </submittedName>
</protein>
<organism evidence="3 4">
    <name type="scientific">Lucilia cuprina</name>
    <name type="common">Green bottle fly</name>
    <name type="synonym">Australian sheep blowfly</name>
    <dbReference type="NCBI Taxonomy" id="7375"/>
    <lineage>
        <taxon>Eukaryota</taxon>
        <taxon>Metazoa</taxon>
        <taxon>Ecdysozoa</taxon>
        <taxon>Arthropoda</taxon>
        <taxon>Hexapoda</taxon>
        <taxon>Insecta</taxon>
        <taxon>Pterygota</taxon>
        <taxon>Neoptera</taxon>
        <taxon>Endopterygota</taxon>
        <taxon>Diptera</taxon>
        <taxon>Brachycera</taxon>
        <taxon>Muscomorpha</taxon>
        <taxon>Oestroidea</taxon>
        <taxon>Calliphoridae</taxon>
        <taxon>Luciliinae</taxon>
        <taxon>Lucilia</taxon>
    </lineage>
</organism>
<evidence type="ECO:0000313" key="4">
    <source>
        <dbReference type="Proteomes" id="UP000037069"/>
    </source>
</evidence>
<name>A0A0L0CKH5_LUCCU</name>
<feature type="transmembrane region" description="Helical" evidence="2">
    <location>
        <begin position="145"/>
        <end position="164"/>
    </location>
</feature>
<evidence type="ECO:0000313" key="3">
    <source>
        <dbReference type="EMBL" id="KNC32766.1"/>
    </source>
</evidence>
<evidence type="ECO:0000256" key="2">
    <source>
        <dbReference type="SAM" id="Phobius"/>
    </source>
</evidence>